<reference evidence="2 3" key="1">
    <citation type="submission" date="2017-09" db="EMBL/GenBank/DDBJ databases">
        <title>Comparative genomics of rhizobia isolated from Phaseolus vulgaris in China.</title>
        <authorList>
            <person name="Tong W."/>
        </authorList>
    </citation>
    <scope>NUCLEOTIDE SEQUENCE [LARGE SCALE GENOMIC DNA]</scope>
    <source>
        <strain evidence="2 3">L101</strain>
    </source>
</reference>
<dbReference type="Proteomes" id="UP000218807">
    <property type="component" value="Unassembled WGS sequence"/>
</dbReference>
<accession>A0A2A5KL13</accession>
<sequence>MENPHRSYLLMSFVAAIMTTCYAGRCLAEDQLVPKHVLTVSPELTDSDESTNISGAACAVQTKTLTSCLLIGDEVKWARFFALDGDKLVPAKPIFLLPKKHKVNGQPVKYKETDAEGISFYNGAYYLIGSHGLNKSGEYQDSRYFIYRVKVDASTGLVDDFGMEDQPAAGVEKSANLELVLKQDPTLEPHIKEKPDVGLNIEGIAVSGDNVYLGFRSPLPNNKAIVASISIKDAFDNPQAALVLHPVDLGAGMGVRDIAAVDGGFLILSGPQEDKAGPAQVCFWKPGSPESYCHNLKKAGPDNSKPEALTLLDSTADAYKVLVISDGPMNGAPAIYEIPRK</sequence>
<dbReference type="EMBL" id="NXDM01000038">
    <property type="protein sequence ID" value="PCK77682.1"/>
    <property type="molecule type" value="Genomic_DNA"/>
</dbReference>
<comment type="caution">
    <text evidence="2">The sequence shown here is derived from an EMBL/GenBank/DDBJ whole genome shotgun (WGS) entry which is preliminary data.</text>
</comment>
<proteinExistence type="predicted"/>
<organism evidence="2 3">
    <name type="scientific">Rhizobium sophoriradicis</name>
    <dbReference type="NCBI Taxonomy" id="1535245"/>
    <lineage>
        <taxon>Bacteria</taxon>
        <taxon>Pseudomonadati</taxon>
        <taxon>Pseudomonadota</taxon>
        <taxon>Alphaproteobacteria</taxon>
        <taxon>Hyphomicrobiales</taxon>
        <taxon>Rhizobiaceae</taxon>
        <taxon>Rhizobium/Agrobacterium group</taxon>
        <taxon>Rhizobium</taxon>
    </lineage>
</organism>
<feature type="domain" description="DUF3616" evidence="1">
    <location>
        <begin position="140"/>
        <end position="329"/>
    </location>
</feature>
<name>A0A2A5KL13_9HYPH</name>
<gene>
    <name evidence="2" type="ORF">CPT34_28725</name>
</gene>
<dbReference type="RefSeq" id="WP_096764698.1">
    <property type="nucleotide sequence ID" value="NZ_NXDM01000038.1"/>
</dbReference>
<dbReference type="InterPro" id="IPR022060">
    <property type="entry name" value="DUF3616"/>
</dbReference>
<evidence type="ECO:0000313" key="3">
    <source>
        <dbReference type="Proteomes" id="UP000218807"/>
    </source>
</evidence>
<keyword evidence="3" id="KW-1185">Reference proteome</keyword>
<evidence type="ECO:0000259" key="1">
    <source>
        <dbReference type="Pfam" id="PF12275"/>
    </source>
</evidence>
<protein>
    <recommendedName>
        <fullName evidence="1">DUF3616 domain-containing protein</fullName>
    </recommendedName>
</protein>
<evidence type="ECO:0000313" key="2">
    <source>
        <dbReference type="EMBL" id="PCK77682.1"/>
    </source>
</evidence>
<dbReference type="AlphaFoldDB" id="A0A2A5KL13"/>
<dbReference type="Pfam" id="PF12275">
    <property type="entry name" value="DUF3616"/>
    <property type="match status" value="1"/>
</dbReference>